<evidence type="ECO:0000313" key="15">
    <source>
        <dbReference type="EMBL" id="MFC5454318.1"/>
    </source>
</evidence>
<dbReference type="PROSITE" id="PS50109">
    <property type="entry name" value="HIS_KIN"/>
    <property type="match status" value="1"/>
</dbReference>
<keyword evidence="7 15" id="KW-0067">ATP-binding</keyword>
<dbReference type="EMBL" id="JBHSMQ010000002">
    <property type="protein sequence ID" value="MFC5454318.1"/>
    <property type="molecule type" value="Genomic_DNA"/>
</dbReference>
<dbReference type="NCBIfam" id="TIGR00229">
    <property type="entry name" value="sensory_box"/>
    <property type="match status" value="1"/>
</dbReference>
<dbReference type="Pfam" id="PF00512">
    <property type="entry name" value="HisKA"/>
    <property type="match status" value="1"/>
</dbReference>
<dbReference type="Gene3D" id="3.30.565.10">
    <property type="entry name" value="Histidine kinase-like ATPase, C-terminal domain"/>
    <property type="match status" value="1"/>
</dbReference>
<dbReference type="InterPro" id="IPR013767">
    <property type="entry name" value="PAS_fold"/>
</dbReference>
<evidence type="ECO:0000256" key="4">
    <source>
        <dbReference type="ARBA" id="ARBA00022679"/>
    </source>
</evidence>
<evidence type="ECO:0000259" key="14">
    <source>
        <dbReference type="PROSITE" id="PS50113"/>
    </source>
</evidence>
<dbReference type="RefSeq" id="WP_377164279.1">
    <property type="nucleotide sequence ID" value="NZ_JBHSMQ010000002.1"/>
</dbReference>
<dbReference type="Gene3D" id="1.10.287.130">
    <property type="match status" value="1"/>
</dbReference>
<evidence type="ECO:0000256" key="7">
    <source>
        <dbReference type="ARBA" id="ARBA00022840"/>
    </source>
</evidence>
<dbReference type="PANTHER" id="PTHR43065:SF46">
    <property type="entry name" value="C4-DICARBOXYLATE TRANSPORT SENSOR PROTEIN DCTB"/>
    <property type="match status" value="1"/>
</dbReference>
<dbReference type="PANTHER" id="PTHR43065">
    <property type="entry name" value="SENSOR HISTIDINE KINASE"/>
    <property type="match status" value="1"/>
</dbReference>
<evidence type="ECO:0000256" key="8">
    <source>
        <dbReference type="ARBA" id="ARBA00023012"/>
    </source>
</evidence>
<feature type="modified residue" description="4-aspartylphosphate" evidence="9">
    <location>
        <position position="693"/>
    </location>
</feature>
<dbReference type="CDD" id="cd00130">
    <property type="entry name" value="PAS"/>
    <property type="match status" value="1"/>
</dbReference>
<dbReference type="SUPFAM" id="SSF55874">
    <property type="entry name" value="ATPase domain of HSP90 chaperone/DNA topoisomerase II/histidine kinase"/>
    <property type="match status" value="1"/>
</dbReference>
<dbReference type="PROSITE" id="PS50110">
    <property type="entry name" value="RESPONSE_REGULATORY"/>
    <property type="match status" value="1"/>
</dbReference>
<evidence type="ECO:0000256" key="5">
    <source>
        <dbReference type="ARBA" id="ARBA00022741"/>
    </source>
</evidence>
<evidence type="ECO:0000259" key="12">
    <source>
        <dbReference type="PROSITE" id="PS50110"/>
    </source>
</evidence>
<dbReference type="InterPro" id="IPR036097">
    <property type="entry name" value="HisK_dim/P_sf"/>
</dbReference>
<organism evidence="15 16">
    <name type="scientific">Prosthecobacter fluviatilis</name>
    <dbReference type="NCBI Taxonomy" id="445931"/>
    <lineage>
        <taxon>Bacteria</taxon>
        <taxon>Pseudomonadati</taxon>
        <taxon>Verrucomicrobiota</taxon>
        <taxon>Verrucomicrobiia</taxon>
        <taxon>Verrucomicrobiales</taxon>
        <taxon>Verrucomicrobiaceae</taxon>
        <taxon>Prosthecobacter</taxon>
    </lineage>
</organism>
<dbReference type="Pfam" id="PF00072">
    <property type="entry name" value="Response_reg"/>
    <property type="match status" value="1"/>
</dbReference>
<evidence type="ECO:0000256" key="10">
    <source>
        <dbReference type="SAM" id="Phobius"/>
    </source>
</evidence>
<dbReference type="Pfam" id="PF02518">
    <property type="entry name" value="HATPase_c"/>
    <property type="match status" value="1"/>
</dbReference>
<dbReference type="SUPFAM" id="SSF52172">
    <property type="entry name" value="CheY-like"/>
    <property type="match status" value="1"/>
</dbReference>
<dbReference type="EC" id="2.7.13.3" evidence="2"/>
<feature type="domain" description="PAC" evidence="14">
    <location>
        <begin position="332"/>
        <end position="384"/>
    </location>
</feature>
<dbReference type="InterPro" id="IPR036890">
    <property type="entry name" value="HATPase_C_sf"/>
</dbReference>
<dbReference type="Proteomes" id="UP001596052">
    <property type="component" value="Unassembled WGS sequence"/>
</dbReference>
<evidence type="ECO:0000259" key="11">
    <source>
        <dbReference type="PROSITE" id="PS50109"/>
    </source>
</evidence>
<keyword evidence="5" id="KW-0547">Nucleotide-binding</keyword>
<evidence type="ECO:0000313" key="16">
    <source>
        <dbReference type="Proteomes" id="UP001596052"/>
    </source>
</evidence>
<protein>
    <recommendedName>
        <fullName evidence="2">histidine kinase</fullName>
        <ecNumber evidence="2">2.7.13.3</ecNumber>
    </recommendedName>
</protein>
<keyword evidence="10" id="KW-1133">Transmembrane helix</keyword>
<dbReference type="SUPFAM" id="SSF55785">
    <property type="entry name" value="PYP-like sensor domain (PAS domain)"/>
    <property type="match status" value="1"/>
</dbReference>
<feature type="domain" description="Response regulatory" evidence="12">
    <location>
        <begin position="642"/>
        <end position="758"/>
    </location>
</feature>
<dbReference type="GO" id="GO:0005524">
    <property type="term" value="F:ATP binding"/>
    <property type="evidence" value="ECO:0007669"/>
    <property type="project" value="UniProtKB-KW"/>
</dbReference>
<dbReference type="InterPro" id="IPR003661">
    <property type="entry name" value="HisK_dim/P_dom"/>
</dbReference>
<dbReference type="Pfam" id="PF00989">
    <property type="entry name" value="PAS"/>
    <property type="match status" value="1"/>
</dbReference>
<dbReference type="CDD" id="cd00082">
    <property type="entry name" value="HisKA"/>
    <property type="match status" value="1"/>
</dbReference>
<feature type="domain" description="PAS" evidence="13">
    <location>
        <begin position="250"/>
        <end position="296"/>
    </location>
</feature>
<comment type="catalytic activity">
    <reaction evidence="1">
        <text>ATP + protein L-histidine = ADP + protein N-phospho-L-histidine.</text>
        <dbReference type="EC" id="2.7.13.3"/>
    </reaction>
</comment>
<evidence type="ECO:0000259" key="13">
    <source>
        <dbReference type="PROSITE" id="PS50112"/>
    </source>
</evidence>
<dbReference type="SMART" id="SM00086">
    <property type="entry name" value="PAC"/>
    <property type="match status" value="1"/>
</dbReference>
<dbReference type="InterPro" id="IPR035965">
    <property type="entry name" value="PAS-like_dom_sf"/>
</dbReference>
<dbReference type="CDD" id="cd00156">
    <property type="entry name" value="REC"/>
    <property type="match status" value="1"/>
</dbReference>
<dbReference type="SMART" id="SM00388">
    <property type="entry name" value="HisKA"/>
    <property type="match status" value="1"/>
</dbReference>
<dbReference type="SMART" id="SM00091">
    <property type="entry name" value="PAS"/>
    <property type="match status" value="1"/>
</dbReference>
<comment type="caution">
    <text evidence="15">The sequence shown here is derived from an EMBL/GenBank/DDBJ whole genome shotgun (WGS) entry which is preliminary data.</text>
</comment>
<reference evidence="16" key="1">
    <citation type="journal article" date="2019" name="Int. J. Syst. Evol. Microbiol.">
        <title>The Global Catalogue of Microorganisms (GCM) 10K type strain sequencing project: providing services to taxonomists for standard genome sequencing and annotation.</title>
        <authorList>
            <consortium name="The Broad Institute Genomics Platform"/>
            <consortium name="The Broad Institute Genome Sequencing Center for Infectious Disease"/>
            <person name="Wu L."/>
            <person name="Ma J."/>
        </authorList>
    </citation>
    <scope>NUCLEOTIDE SEQUENCE [LARGE SCALE GENOMIC DNA]</scope>
    <source>
        <strain evidence="16">CGMCC 4.1469</strain>
    </source>
</reference>
<evidence type="ECO:0000256" key="1">
    <source>
        <dbReference type="ARBA" id="ARBA00000085"/>
    </source>
</evidence>
<dbReference type="PROSITE" id="PS50112">
    <property type="entry name" value="PAS"/>
    <property type="match status" value="1"/>
</dbReference>
<dbReference type="Gene3D" id="3.40.50.2300">
    <property type="match status" value="1"/>
</dbReference>
<keyword evidence="6" id="KW-0418">Kinase</keyword>
<dbReference type="SMART" id="SM00448">
    <property type="entry name" value="REC"/>
    <property type="match status" value="1"/>
</dbReference>
<evidence type="ECO:0000256" key="3">
    <source>
        <dbReference type="ARBA" id="ARBA00022553"/>
    </source>
</evidence>
<feature type="transmembrane region" description="Helical" evidence="10">
    <location>
        <begin position="30"/>
        <end position="50"/>
    </location>
</feature>
<evidence type="ECO:0000256" key="2">
    <source>
        <dbReference type="ARBA" id="ARBA00012438"/>
    </source>
</evidence>
<keyword evidence="16" id="KW-1185">Reference proteome</keyword>
<keyword evidence="10" id="KW-0472">Membrane</keyword>
<proteinExistence type="predicted"/>
<dbReference type="PRINTS" id="PR00344">
    <property type="entry name" value="BCTRLSENSOR"/>
</dbReference>
<dbReference type="InterPro" id="IPR000700">
    <property type="entry name" value="PAS-assoc_C"/>
</dbReference>
<sequence>MSVTHFLKKPAFSLPARQDMPNLRHFFRRLWLIFGGSALLLLASFAIFYITGTTLEKERAATVSAVNLLGKQRTHSQTLSRLVLQAGGSAMPQLTDYLGRTDLVWGAMKTCEEALNSGSLVQHATGNQRASILLKLQEAHESYLKIGKVMNKLHPQTENAGSLLKNASERLTEDCDAMAGALDQAVQKMIVVNTDINEHIRLLGWTQIAVTGGIALLTALLLTRGQVSTMQRLIDTSVKLQELTYLQNGVLESASCGIISTDTKGLIATFNCGAEKLTGYARQEVVGSVTPELFHEASDVERLAAEVSRETGLSIPPGFEVFVAQARRGILRERECTYVRKDGSRVSVSLNVTAMQDEHGEITGFLGIVNDITEKKKLEQQFLRAQRIESVGTLAGGIAHDLNNVLTPIVMSIELLRLIHTNERTLSILASIESSAKRGADLVRQILTFARGVEGERKELHAGPLIKDIQHFVQDTFPKNIHCTSSLPKDLPALLGDPTQLHQILLNLCVNARDAMPEGGELAIRAGFIMLDEAAAAGHIDARPGFYVTLSVSDTGLGIPSESLDKIFDPFFTTKETGKGTGLGLSTVLSITKSHGGFVTVSSEPGRQTVFTICLPAVANTASSEKPAQAEEVPLPTGKGELILIVDDEESIRTTIRRTLEVLGYRTLVATNGAEAVALYTQHSAEIAVVLTDMMMPVMDGPATIQRLKRINPNVKIIATSGVSHLGGPAKVAEMGVQEFLPKPYSAQSVVTTLNLVINEPDTRDKTPAKPLTP</sequence>
<dbReference type="InterPro" id="IPR001789">
    <property type="entry name" value="Sig_transdc_resp-reg_receiver"/>
</dbReference>
<evidence type="ECO:0000256" key="6">
    <source>
        <dbReference type="ARBA" id="ARBA00022777"/>
    </source>
</evidence>
<accession>A0ABW0KLH8</accession>
<dbReference type="InterPro" id="IPR000014">
    <property type="entry name" value="PAS"/>
</dbReference>
<evidence type="ECO:0000256" key="9">
    <source>
        <dbReference type="PROSITE-ProRule" id="PRU00169"/>
    </source>
</evidence>
<keyword evidence="3 9" id="KW-0597">Phosphoprotein</keyword>
<dbReference type="InterPro" id="IPR001610">
    <property type="entry name" value="PAC"/>
</dbReference>
<name>A0ABW0KLH8_9BACT</name>
<gene>
    <name evidence="15" type="ORF">ACFQDI_05575</name>
</gene>
<dbReference type="Gene3D" id="3.30.450.20">
    <property type="entry name" value="PAS domain"/>
    <property type="match status" value="1"/>
</dbReference>
<keyword evidence="10" id="KW-0812">Transmembrane</keyword>
<dbReference type="SMART" id="SM00387">
    <property type="entry name" value="HATPase_c"/>
    <property type="match status" value="1"/>
</dbReference>
<keyword evidence="4" id="KW-0808">Transferase</keyword>
<keyword evidence="8" id="KW-0902">Two-component regulatory system</keyword>
<dbReference type="InterPro" id="IPR005467">
    <property type="entry name" value="His_kinase_dom"/>
</dbReference>
<dbReference type="InterPro" id="IPR011006">
    <property type="entry name" value="CheY-like_superfamily"/>
</dbReference>
<dbReference type="InterPro" id="IPR004358">
    <property type="entry name" value="Sig_transdc_His_kin-like_C"/>
</dbReference>
<dbReference type="SUPFAM" id="SSF47384">
    <property type="entry name" value="Homodimeric domain of signal transducing histidine kinase"/>
    <property type="match status" value="1"/>
</dbReference>
<dbReference type="PROSITE" id="PS50113">
    <property type="entry name" value="PAC"/>
    <property type="match status" value="1"/>
</dbReference>
<dbReference type="InterPro" id="IPR003594">
    <property type="entry name" value="HATPase_dom"/>
</dbReference>
<feature type="domain" description="Histidine kinase" evidence="11">
    <location>
        <begin position="397"/>
        <end position="619"/>
    </location>
</feature>